<accession>A0ABP9RFP5</accession>
<keyword evidence="3" id="KW-0238">DNA-binding</keyword>
<keyword evidence="4" id="KW-0804">Transcription</keyword>
<comment type="similarity">
    <text evidence="1">Belongs to the LysR transcriptional regulatory family.</text>
</comment>
<keyword evidence="7" id="KW-1185">Reference proteome</keyword>
<gene>
    <name evidence="6" type="ORF">GCM10023321_85070</name>
</gene>
<dbReference type="PANTHER" id="PTHR30346">
    <property type="entry name" value="TRANSCRIPTIONAL DUAL REGULATOR HCAR-RELATED"/>
    <property type="match status" value="1"/>
</dbReference>
<evidence type="ECO:0000313" key="6">
    <source>
        <dbReference type="EMBL" id="GAA5176502.1"/>
    </source>
</evidence>
<dbReference type="PANTHER" id="PTHR30346:SF0">
    <property type="entry name" value="HCA OPERON TRANSCRIPTIONAL ACTIVATOR HCAR"/>
    <property type="match status" value="1"/>
</dbReference>
<feature type="domain" description="HTH lysR-type" evidence="5">
    <location>
        <begin position="3"/>
        <end position="60"/>
    </location>
</feature>
<dbReference type="Proteomes" id="UP001428817">
    <property type="component" value="Unassembled WGS sequence"/>
</dbReference>
<dbReference type="PROSITE" id="PS50931">
    <property type="entry name" value="HTH_LYSR"/>
    <property type="match status" value="1"/>
</dbReference>
<dbReference type="InterPro" id="IPR000847">
    <property type="entry name" value="LysR_HTH_N"/>
</dbReference>
<dbReference type="PRINTS" id="PR00039">
    <property type="entry name" value="HTHLYSR"/>
</dbReference>
<dbReference type="Gene3D" id="1.10.10.10">
    <property type="entry name" value="Winged helix-like DNA-binding domain superfamily/Winged helix DNA-binding domain"/>
    <property type="match status" value="1"/>
</dbReference>
<evidence type="ECO:0000256" key="2">
    <source>
        <dbReference type="ARBA" id="ARBA00023015"/>
    </source>
</evidence>
<reference evidence="7" key="1">
    <citation type="journal article" date="2019" name="Int. J. Syst. Evol. Microbiol.">
        <title>The Global Catalogue of Microorganisms (GCM) 10K type strain sequencing project: providing services to taxonomists for standard genome sequencing and annotation.</title>
        <authorList>
            <consortium name="The Broad Institute Genomics Platform"/>
            <consortium name="The Broad Institute Genome Sequencing Center for Infectious Disease"/>
            <person name="Wu L."/>
            <person name="Ma J."/>
        </authorList>
    </citation>
    <scope>NUCLEOTIDE SEQUENCE [LARGE SCALE GENOMIC DNA]</scope>
    <source>
        <strain evidence="7">JCM 18303</strain>
    </source>
</reference>
<dbReference type="SUPFAM" id="SSF46785">
    <property type="entry name" value="Winged helix' DNA-binding domain"/>
    <property type="match status" value="1"/>
</dbReference>
<comment type="caution">
    <text evidence="6">The sequence shown here is derived from an EMBL/GenBank/DDBJ whole genome shotgun (WGS) entry which is preliminary data.</text>
</comment>
<dbReference type="InterPro" id="IPR036390">
    <property type="entry name" value="WH_DNA-bd_sf"/>
</dbReference>
<keyword evidence="2" id="KW-0805">Transcription regulation</keyword>
<evidence type="ECO:0000259" key="5">
    <source>
        <dbReference type="PROSITE" id="PS50931"/>
    </source>
</evidence>
<organism evidence="6 7">
    <name type="scientific">Pseudonocardia eucalypti</name>
    <dbReference type="NCBI Taxonomy" id="648755"/>
    <lineage>
        <taxon>Bacteria</taxon>
        <taxon>Bacillati</taxon>
        <taxon>Actinomycetota</taxon>
        <taxon>Actinomycetes</taxon>
        <taxon>Pseudonocardiales</taxon>
        <taxon>Pseudonocardiaceae</taxon>
        <taxon>Pseudonocardia</taxon>
    </lineage>
</organism>
<dbReference type="InterPro" id="IPR036388">
    <property type="entry name" value="WH-like_DNA-bd_sf"/>
</dbReference>
<name>A0ABP9RFP5_9PSEU</name>
<dbReference type="InterPro" id="IPR005119">
    <property type="entry name" value="LysR_subst-bd"/>
</dbReference>
<evidence type="ECO:0000256" key="1">
    <source>
        <dbReference type="ARBA" id="ARBA00009437"/>
    </source>
</evidence>
<evidence type="ECO:0000256" key="4">
    <source>
        <dbReference type="ARBA" id="ARBA00023163"/>
    </source>
</evidence>
<evidence type="ECO:0000256" key="3">
    <source>
        <dbReference type="ARBA" id="ARBA00023125"/>
    </source>
</evidence>
<dbReference type="Pfam" id="PF00126">
    <property type="entry name" value="HTH_1"/>
    <property type="match status" value="1"/>
</dbReference>
<sequence length="304" mass="33082">MDVELRHLRCLVAIADAGGFTDAAVRLGVTQPSVSRALAALEDALGVRVLRRTSREVVLTSAGERVLARARRVLAEVDDLVGEARSGHTRLRLGHAWAALGEHTVELQRRWAASHPDVSLHLVRTNTPSGGLAEGACDVAVVRSPSGADRLDPARFDGAVVGLEARYCALAADDPLARRRQLRVTDLSDRVLAIDRRTGTTGVDLWPAGARPEVEEIHDVDDWLAVIASGRCVGVTAEGTLTQYRRQGVVFRPLRDAPPVPVRLVWWRDDPHPATADLVGLLAHLYRTGATRRRTKASRDTRTT</sequence>
<dbReference type="Pfam" id="PF03466">
    <property type="entry name" value="LysR_substrate"/>
    <property type="match status" value="1"/>
</dbReference>
<dbReference type="RefSeq" id="WP_185065806.1">
    <property type="nucleotide sequence ID" value="NZ_BAABJP010000068.1"/>
</dbReference>
<dbReference type="SUPFAM" id="SSF53850">
    <property type="entry name" value="Periplasmic binding protein-like II"/>
    <property type="match status" value="1"/>
</dbReference>
<protein>
    <submittedName>
        <fullName evidence="6">LysR family transcriptional regulator</fullName>
    </submittedName>
</protein>
<evidence type="ECO:0000313" key="7">
    <source>
        <dbReference type="Proteomes" id="UP001428817"/>
    </source>
</evidence>
<dbReference type="Gene3D" id="3.40.190.10">
    <property type="entry name" value="Periplasmic binding protein-like II"/>
    <property type="match status" value="2"/>
</dbReference>
<proteinExistence type="inferred from homology"/>
<dbReference type="EMBL" id="BAABJP010000068">
    <property type="protein sequence ID" value="GAA5176502.1"/>
    <property type="molecule type" value="Genomic_DNA"/>
</dbReference>